<proteinExistence type="evidence at transcript level"/>
<dbReference type="Gene3D" id="3.40.50.10810">
    <property type="entry name" value="Tandem AAA-ATPase domain"/>
    <property type="match status" value="1"/>
</dbReference>
<reference evidence="12" key="1">
    <citation type="submission" date="2017-11" db="EMBL/GenBank/DDBJ databases">
        <title>The sensing device of the deep-sea amphipod.</title>
        <authorList>
            <person name="Kobayashi H."/>
            <person name="Nagahama T."/>
            <person name="Arai W."/>
            <person name="Sasagawa Y."/>
            <person name="Umeda M."/>
            <person name="Hayashi T."/>
            <person name="Nikaido I."/>
            <person name="Watanabe H."/>
            <person name="Oguri K."/>
            <person name="Kitazato H."/>
            <person name="Fujioka K."/>
            <person name="Kido Y."/>
            <person name="Takami H."/>
        </authorList>
    </citation>
    <scope>NUCLEOTIDE SEQUENCE</scope>
    <source>
        <tissue evidence="12">Whole body</tissue>
    </source>
</reference>
<dbReference type="PROSITE" id="PS51192">
    <property type="entry name" value="HELICASE_ATP_BIND_1"/>
    <property type="match status" value="1"/>
</dbReference>
<evidence type="ECO:0000259" key="10">
    <source>
        <dbReference type="PROSITE" id="PS51192"/>
    </source>
</evidence>
<evidence type="ECO:0000313" key="12">
    <source>
        <dbReference type="EMBL" id="LAC23764.1"/>
    </source>
</evidence>
<dbReference type="InterPro" id="IPR014001">
    <property type="entry name" value="Helicase_ATP-bd"/>
</dbReference>
<dbReference type="SUPFAM" id="SSF52540">
    <property type="entry name" value="P-loop containing nucleoside triphosphate hydrolases"/>
    <property type="match status" value="2"/>
</dbReference>
<evidence type="ECO:0000256" key="8">
    <source>
        <dbReference type="ARBA" id="ARBA00023242"/>
    </source>
</evidence>
<dbReference type="AlphaFoldDB" id="A0A6A7FZX9"/>
<protein>
    <submittedName>
        <fullName evidence="12">Zinc finger, CW-type</fullName>
    </submittedName>
</protein>
<evidence type="ECO:0000256" key="4">
    <source>
        <dbReference type="ARBA" id="ARBA00022806"/>
    </source>
</evidence>
<feature type="domain" description="Helicase ATP-binding" evidence="10">
    <location>
        <begin position="281"/>
        <end position="446"/>
    </location>
</feature>
<dbReference type="Pfam" id="PF00271">
    <property type="entry name" value="Helicase_C"/>
    <property type="match status" value="1"/>
</dbReference>
<dbReference type="PANTHER" id="PTHR10799">
    <property type="entry name" value="SNF2/RAD54 HELICASE FAMILY"/>
    <property type="match status" value="1"/>
</dbReference>
<keyword evidence="3" id="KW-0378">Hydrolase</keyword>
<evidence type="ECO:0000256" key="1">
    <source>
        <dbReference type="ARBA" id="ARBA00004123"/>
    </source>
</evidence>
<dbReference type="GO" id="GO:0005634">
    <property type="term" value="C:nucleus"/>
    <property type="evidence" value="ECO:0007669"/>
    <property type="project" value="UniProtKB-SubCell"/>
</dbReference>
<dbReference type="Pfam" id="PF00176">
    <property type="entry name" value="SNF2-rel_dom"/>
    <property type="match status" value="1"/>
</dbReference>
<dbReference type="EMBL" id="IACT01004577">
    <property type="protein sequence ID" value="LAC23764.1"/>
    <property type="molecule type" value="mRNA"/>
</dbReference>
<comment type="subcellular location">
    <subcellularLocation>
        <location evidence="1">Nucleus</location>
    </subcellularLocation>
</comment>
<keyword evidence="2" id="KW-0547">Nucleotide-binding</keyword>
<dbReference type="InterPro" id="IPR027417">
    <property type="entry name" value="P-loop_NTPase"/>
</dbReference>
<dbReference type="PROSITE" id="PS51194">
    <property type="entry name" value="HELICASE_CTER"/>
    <property type="match status" value="1"/>
</dbReference>
<dbReference type="FunFam" id="3.40.50.10810:FF:000005">
    <property type="entry name" value="Photoperiod-independent early flowering 1"/>
    <property type="match status" value="1"/>
</dbReference>
<evidence type="ECO:0000256" key="2">
    <source>
        <dbReference type="ARBA" id="ARBA00022741"/>
    </source>
</evidence>
<evidence type="ECO:0000256" key="6">
    <source>
        <dbReference type="ARBA" id="ARBA00022853"/>
    </source>
</evidence>
<keyword evidence="4" id="KW-0347">Helicase</keyword>
<dbReference type="Gene3D" id="3.30.40.10">
    <property type="entry name" value="Zinc/RING finger domain, C3HC4 (zinc finger)"/>
    <property type="match status" value="1"/>
</dbReference>
<dbReference type="GO" id="GO:0003677">
    <property type="term" value="F:DNA binding"/>
    <property type="evidence" value="ECO:0007669"/>
    <property type="project" value="UniProtKB-KW"/>
</dbReference>
<evidence type="ECO:0000256" key="9">
    <source>
        <dbReference type="SAM" id="MobiDB-lite"/>
    </source>
</evidence>
<dbReference type="Gene3D" id="3.40.50.300">
    <property type="entry name" value="P-loop containing nucleotide triphosphate hydrolases"/>
    <property type="match status" value="1"/>
</dbReference>
<dbReference type="GO" id="GO:0016787">
    <property type="term" value="F:hydrolase activity"/>
    <property type="evidence" value="ECO:0007669"/>
    <property type="project" value="UniProtKB-KW"/>
</dbReference>
<evidence type="ECO:0000256" key="5">
    <source>
        <dbReference type="ARBA" id="ARBA00022840"/>
    </source>
</evidence>
<feature type="compositionally biased region" description="Basic and acidic residues" evidence="9">
    <location>
        <begin position="80"/>
        <end position="92"/>
    </location>
</feature>
<feature type="region of interest" description="Disordered" evidence="9">
    <location>
        <begin position="1"/>
        <end position="134"/>
    </location>
</feature>
<dbReference type="SUPFAM" id="SSF57903">
    <property type="entry name" value="FYVE/PHD zinc finger"/>
    <property type="match status" value="1"/>
</dbReference>
<keyword evidence="8" id="KW-0539">Nucleus</keyword>
<evidence type="ECO:0000259" key="11">
    <source>
        <dbReference type="PROSITE" id="PS51194"/>
    </source>
</evidence>
<dbReference type="InterPro" id="IPR013083">
    <property type="entry name" value="Znf_RING/FYVE/PHD"/>
</dbReference>
<evidence type="ECO:0000256" key="7">
    <source>
        <dbReference type="ARBA" id="ARBA00023125"/>
    </source>
</evidence>
<sequence length="1261" mass="143927">MDSDVADDHENGRSLRRGSRKRKRSTKFRPPIPVRRIRLTSRPKTVPTPAPKPLSVVNGVEDHLARSKRKRTAVQYNEIRGSDSESEDHSSDDSEEEFSDDYRSDEDYSEAESSTSSVSAGASSTSSSSSNNKASGLYERWQCPQCTFLIAMRRKRCPACYSYPSSEVIDIQKGLGLYEAKKKSSKKARIAANVVSFNRSKLVARTNMHKKSVAKRRQSFIAHHFPTCFVDFVPKRIAKKLDLVLRKDNPFLEEAHLSEQPEMIINGKMRSYQLEGLNWMRNLYANGVGGILGDEMGLGKTLQTISMLGYLKGLGDDGPHLVVCPLSVLSTWMTEFNRWCPTLRVVALHGPKPERKRVWDNELIVDKFDVCVTTYEMLKSEIDTFVRRFAWKYLVIDEAHSIKNEETNLWHCLRQIHRTDCLLLTGTPLQNNLHELWSLLTFLLPDLFASSEVFDAAFDLTTKTVDRELLGKVHNVLKPLMIRRTKEMVEKDLPPKTETILYVGLSEFQVFWYKRILGRESKCLFANFDSAKSGTAWRRLKMIFMQLRKICNHPYMFPDAEPEIVEADMNLVKASQKMVIMDKLLLRLQSTGHRVLIFSGFTTMLDVLEDYAKFRKFKYLRLDGNTNRAKRNVDIGKFNAPNSQYFIYLISTRAGGLGINLHTADTVIHYDTDWNPQVDLQAQARAHRIGQKKPVQVYRLVCKQTIEERMVLRAQKKLYLDAMVTGRHMHAEDDEEESGSELLSMIKFGAERIFKASEGFEADDLDAVLGHSRVISGPTKAETNGDVDDAKDGELNAKDFTKKLQSDVQMSTEEFDPELLPTLVREFQGEFFENPNLRPKNDSVLIQGDRERISRLKIIEGQAVLKENDYDMEEGSCLPEAGALSAAQSIKRRRKRKKISHESICFACKDGGQIYMCQYCPKSFHDGCWGPVPKGLYSCPCHRCTICDRTAAESGFLFRCVYCPNSYCEVHLPPAHYGQPDTEGRVDLDSDPAMEARGYVVKGSVCYIACSRFCQKHYDVTANFPESDPKSAWDRLPDRAVECFSEILRKIDQKKVKLEPLCETNGISPTATNGIKSEPGSNLLPTSVSKPLSAVNSKLSPNFVHFGSILETIEGFRRRIDNIPAKSDLLNWLHTLLFDDSCHLSKIKNRIGQWRGIPLDLNLSLDEQRKKLAQTFNDFFSDFECWTFSGFHLLCQLLGLRVLMPRTKRGFRRPRDVGLGEKHLRIACHAVIQIMFPSHEHRFIDYHELQDKERYDNDSDA</sequence>
<keyword evidence="6" id="KW-0156">Chromatin regulator</keyword>
<feature type="compositionally biased region" description="Basic and acidic residues" evidence="9">
    <location>
        <begin position="1"/>
        <end position="13"/>
    </location>
</feature>
<keyword evidence="5" id="KW-0067">ATP-binding</keyword>
<keyword evidence="7" id="KW-0238">DNA-binding</keyword>
<dbReference type="GO" id="GO:0006325">
    <property type="term" value="P:chromatin organization"/>
    <property type="evidence" value="ECO:0007669"/>
    <property type="project" value="UniProtKB-KW"/>
</dbReference>
<dbReference type="CDD" id="cd18793">
    <property type="entry name" value="SF2_C_SNF"/>
    <property type="match status" value="1"/>
</dbReference>
<dbReference type="InterPro" id="IPR049730">
    <property type="entry name" value="SNF2/RAD54-like_C"/>
</dbReference>
<dbReference type="GO" id="GO:0005524">
    <property type="term" value="F:ATP binding"/>
    <property type="evidence" value="ECO:0007669"/>
    <property type="project" value="UniProtKB-KW"/>
</dbReference>
<dbReference type="InterPro" id="IPR038718">
    <property type="entry name" value="SNF2-like_sf"/>
</dbReference>
<dbReference type="SMART" id="SM00487">
    <property type="entry name" value="DEXDc"/>
    <property type="match status" value="1"/>
</dbReference>
<evidence type="ECO:0000256" key="3">
    <source>
        <dbReference type="ARBA" id="ARBA00022801"/>
    </source>
</evidence>
<feature type="compositionally biased region" description="Basic residues" evidence="9">
    <location>
        <begin position="14"/>
        <end position="27"/>
    </location>
</feature>
<dbReference type="InterPro" id="IPR000330">
    <property type="entry name" value="SNF2_N"/>
</dbReference>
<dbReference type="InterPro" id="IPR011011">
    <property type="entry name" value="Znf_FYVE_PHD"/>
</dbReference>
<feature type="domain" description="Helicase C-terminal" evidence="11">
    <location>
        <begin position="580"/>
        <end position="735"/>
    </location>
</feature>
<feature type="compositionally biased region" description="Low complexity" evidence="9">
    <location>
        <begin position="111"/>
        <end position="130"/>
    </location>
</feature>
<dbReference type="InterPro" id="IPR001650">
    <property type="entry name" value="Helicase_C-like"/>
</dbReference>
<accession>A0A6A7FZX9</accession>
<organism evidence="12">
    <name type="scientific">Hirondellea gigas</name>
    <dbReference type="NCBI Taxonomy" id="1518452"/>
    <lineage>
        <taxon>Eukaryota</taxon>
        <taxon>Metazoa</taxon>
        <taxon>Ecdysozoa</taxon>
        <taxon>Arthropoda</taxon>
        <taxon>Crustacea</taxon>
        <taxon>Multicrustacea</taxon>
        <taxon>Malacostraca</taxon>
        <taxon>Eumalacostraca</taxon>
        <taxon>Peracarida</taxon>
        <taxon>Amphipoda</taxon>
        <taxon>Amphilochidea</taxon>
        <taxon>Lysianassida</taxon>
        <taxon>Lysianassidira</taxon>
        <taxon>Lysianassoidea</taxon>
        <taxon>Lysianassidae</taxon>
        <taxon>Hirondellea</taxon>
    </lineage>
</organism>
<name>A0A6A7FZX9_9CRUS</name>
<dbReference type="GO" id="GO:0004386">
    <property type="term" value="F:helicase activity"/>
    <property type="evidence" value="ECO:0007669"/>
    <property type="project" value="UniProtKB-KW"/>
</dbReference>
<dbReference type="SMART" id="SM00490">
    <property type="entry name" value="HELICc"/>
    <property type="match status" value="1"/>
</dbReference>